<evidence type="ECO:0000256" key="2">
    <source>
        <dbReference type="SAM" id="Phobius"/>
    </source>
</evidence>
<evidence type="ECO:0000313" key="3">
    <source>
        <dbReference type="EMBL" id="KUN56028.1"/>
    </source>
</evidence>
<evidence type="ECO:0000256" key="1">
    <source>
        <dbReference type="SAM" id="MobiDB-lite"/>
    </source>
</evidence>
<gene>
    <name evidence="3" type="ORF">AQJ46_48905</name>
</gene>
<sequence>MGWWERTRNGIDGLRRRFGGRSVTDEDEGTGAERQRPSRLTDAAVALLLAMADAAALAGVALLMFIVGMSHSGPPGRTTAASEDVSPLQLAVVWFVPCALAVSCYVHARLRMPITSVVQGLFCVIGTTLAIGETNMLLSFT</sequence>
<keyword evidence="2" id="KW-1133">Transmembrane helix</keyword>
<feature type="transmembrane region" description="Helical" evidence="2">
    <location>
        <begin position="44"/>
        <end position="68"/>
    </location>
</feature>
<feature type="transmembrane region" description="Helical" evidence="2">
    <location>
        <begin position="88"/>
        <end position="108"/>
    </location>
</feature>
<reference evidence="3 4" key="1">
    <citation type="submission" date="2015-10" db="EMBL/GenBank/DDBJ databases">
        <title>Draft genome sequence of Streptomyces canus DSM 40017, type strain for the species Streptomyces canus.</title>
        <authorList>
            <person name="Ruckert C."/>
            <person name="Winkler A."/>
            <person name="Kalinowski J."/>
            <person name="Kampfer P."/>
            <person name="Glaeser S."/>
        </authorList>
    </citation>
    <scope>NUCLEOTIDE SEQUENCE [LARGE SCALE GENOMIC DNA]</scope>
    <source>
        <strain evidence="3 4">DSM 40017</strain>
    </source>
</reference>
<feature type="region of interest" description="Disordered" evidence="1">
    <location>
        <begin position="17"/>
        <end position="36"/>
    </location>
</feature>
<keyword evidence="2" id="KW-0472">Membrane</keyword>
<dbReference type="Proteomes" id="UP000053669">
    <property type="component" value="Unassembled WGS sequence"/>
</dbReference>
<dbReference type="STRING" id="58343.AQJ46_48905"/>
<proteinExistence type="predicted"/>
<name>A0A101RKA7_9ACTN</name>
<dbReference type="AlphaFoldDB" id="A0A101RKA7"/>
<keyword evidence="2" id="KW-0812">Transmembrane</keyword>
<comment type="caution">
    <text evidence="3">The sequence shown here is derived from an EMBL/GenBank/DDBJ whole genome shotgun (WGS) entry which is preliminary data.</text>
</comment>
<feature type="transmembrane region" description="Helical" evidence="2">
    <location>
        <begin position="120"/>
        <end position="140"/>
    </location>
</feature>
<protein>
    <submittedName>
        <fullName evidence="3">Uncharacterized protein</fullName>
    </submittedName>
</protein>
<accession>A0A101RKA7</accession>
<evidence type="ECO:0000313" key="4">
    <source>
        <dbReference type="Proteomes" id="UP000053669"/>
    </source>
</evidence>
<dbReference type="RefSeq" id="WP_059211838.1">
    <property type="nucleotide sequence ID" value="NZ_KQ948687.1"/>
</dbReference>
<dbReference type="EMBL" id="LMWU01000079">
    <property type="protein sequence ID" value="KUN56028.1"/>
    <property type="molecule type" value="Genomic_DNA"/>
</dbReference>
<organism evidence="3 4">
    <name type="scientific">Streptomyces canus</name>
    <dbReference type="NCBI Taxonomy" id="58343"/>
    <lineage>
        <taxon>Bacteria</taxon>
        <taxon>Bacillati</taxon>
        <taxon>Actinomycetota</taxon>
        <taxon>Actinomycetes</taxon>
        <taxon>Kitasatosporales</taxon>
        <taxon>Streptomycetaceae</taxon>
        <taxon>Streptomyces</taxon>
        <taxon>Streptomyces aurantiacus group</taxon>
    </lineage>
</organism>